<dbReference type="SUPFAM" id="SSF52540">
    <property type="entry name" value="P-loop containing nucleoside triphosphate hydrolases"/>
    <property type="match status" value="1"/>
</dbReference>
<dbReference type="Gene3D" id="3.40.50.300">
    <property type="entry name" value="P-loop containing nucleotide triphosphate hydrolases"/>
    <property type="match status" value="1"/>
</dbReference>
<name>A0A1G1WPT9_9BACT</name>
<reference evidence="3 4" key="1">
    <citation type="journal article" date="2016" name="Nat. Commun.">
        <title>Thousands of microbial genomes shed light on interconnected biogeochemical processes in an aquifer system.</title>
        <authorList>
            <person name="Anantharaman K."/>
            <person name="Brown C.T."/>
            <person name="Hug L.A."/>
            <person name="Sharon I."/>
            <person name="Castelle C.J."/>
            <person name="Probst A.J."/>
            <person name="Thomas B.C."/>
            <person name="Singh A."/>
            <person name="Wilkins M.J."/>
            <person name="Karaoz U."/>
            <person name="Brodie E.L."/>
            <person name="Williams K.H."/>
            <person name="Hubbard S.S."/>
            <person name="Banfield J.F."/>
        </authorList>
    </citation>
    <scope>NUCLEOTIDE SEQUENCE [LARGE SCALE GENOMIC DNA]</scope>
</reference>
<evidence type="ECO:0000256" key="1">
    <source>
        <dbReference type="SAM" id="MobiDB-lite"/>
    </source>
</evidence>
<dbReference type="PANTHER" id="PTHR30121">
    <property type="entry name" value="UNCHARACTERIZED PROTEIN YJGR-RELATED"/>
    <property type="match status" value="1"/>
</dbReference>
<dbReference type="STRING" id="1802603.A3F35_01565"/>
<evidence type="ECO:0000259" key="2">
    <source>
        <dbReference type="Pfam" id="PF19044"/>
    </source>
</evidence>
<dbReference type="Gene3D" id="1.10.8.730">
    <property type="match status" value="1"/>
</dbReference>
<accession>A0A1G1WPT9</accession>
<dbReference type="AlphaFoldDB" id="A0A1G1WPT9"/>
<dbReference type="EMBL" id="MHCZ01000022">
    <property type="protein sequence ID" value="OGY29713.1"/>
    <property type="molecule type" value="Genomic_DNA"/>
</dbReference>
<evidence type="ECO:0000313" key="4">
    <source>
        <dbReference type="Proteomes" id="UP000178068"/>
    </source>
</evidence>
<proteinExistence type="predicted"/>
<feature type="compositionally biased region" description="Low complexity" evidence="1">
    <location>
        <begin position="681"/>
        <end position="695"/>
    </location>
</feature>
<dbReference type="PANTHER" id="PTHR30121:SF6">
    <property type="entry name" value="SLR6007 PROTEIN"/>
    <property type="match status" value="1"/>
</dbReference>
<dbReference type="Pfam" id="PF19044">
    <property type="entry name" value="P-loop_TraG"/>
    <property type="match status" value="1"/>
</dbReference>
<organism evidence="3 4">
    <name type="scientific">Candidatus Woykebacteria bacterium RIFCSPHIGHO2_12_FULL_45_10</name>
    <dbReference type="NCBI Taxonomy" id="1802603"/>
    <lineage>
        <taxon>Bacteria</taxon>
        <taxon>Candidatus Woykeibacteriota</taxon>
    </lineage>
</organism>
<dbReference type="NCBIfam" id="NF045971">
    <property type="entry name" value="conju_CD1110"/>
    <property type="match status" value="1"/>
</dbReference>
<dbReference type="InterPro" id="IPR027417">
    <property type="entry name" value="P-loop_NTPase"/>
</dbReference>
<dbReference type="CDD" id="cd01127">
    <property type="entry name" value="TrwB_TraG_TraD_VirD4"/>
    <property type="match status" value="1"/>
</dbReference>
<dbReference type="InterPro" id="IPR043964">
    <property type="entry name" value="P-loop_TraG"/>
</dbReference>
<dbReference type="Proteomes" id="UP000178068">
    <property type="component" value="Unassembled WGS sequence"/>
</dbReference>
<protein>
    <recommendedName>
        <fullName evidence="2">TraG P-loop domain-containing protein</fullName>
    </recommendedName>
</protein>
<feature type="region of interest" description="Disordered" evidence="1">
    <location>
        <begin position="635"/>
        <end position="709"/>
    </location>
</feature>
<dbReference type="InterPro" id="IPR051162">
    <property type="entry name" value="T4SS_component"/>
</dbReference>
<comment type="caution">
    <text evidence="3">The sequence shown here is derived from an EMBL/GenBank/DDBJ whole genome shotgun (WGS) entry which is preliminary data.</text>
</comment>
<sequence>MKLPTLPIKAKKQLTPQEAALAQTRNKITRTLGEGMVDVKDIIAPPALEVDFDNIKIGELYFRTLFVSGYPRFVGANWLAPIINFDHTLDICFYYYPVESKGILDDLRHKIAEMQATVETDMQAGRVVDPAVRVALEDAESLQEQLAAGIERFFQLSFYVTIPAGSLDELNSVTKQVESTLGSLLVVTKHATLQQEDAFRTTLPTFSDKLFVTRNMDTTSLATTFPFTSSELTANEGILYGINEHNGSLIIFDRFSLENANTVVFAKSGAGKSYMVKLETLRSLMFGTEVIVIDPEEEYGELCQAIGGEYIKFSTDNLAKINPFDLSGVYEEGENELGLKILSLHSLFRVILGKLTSSEDAILDRALILTYKQKGVTPDPGTQTLEPPVMEDLYGVLLNMAEPEAKSMAERLEKFIKGSLSGIFDRRSSINIKNTFTVFSVRDLEEELRPIAMFIILDYIWTRIKKDRKKRILVVDEAWYLMKHPDSASFMYSIAKRARKYYLGLTTITQDVEDFLSGDYGKAIVTNSSMQILLKQSPASIDIISDVFYLSQGEKNLLLSADIGEGLFFAGANHVAIRIQAAPHEHVLITSNPRELAKLKSLRGENAAAFTQGLAESEPTQIQPAPLAHPIQPPLSNREAKIAPPLAPGQETPKTLTPKVSPWLPPKPQKDILQSEIISTAPAAKPPEVAAPKVASPTKQKVPYHPLER</sequence>
<evidence type="ECO:0000313" key="3">
    <source>
        <dbReference type="EMBL" id="OGY29713.1"/>
    </source>
</evidence>
<feature type="domain" description="TraG P-loop" evidence="2">
    <location>
        <begin position="257"/>
        <end position="561"/>
    </location>
</feature>
<gene>
    <name evidence="3" type="ORF">A3F35_01565</name>
</gene>